<sequence>MGNIFTKVASDTLGLSDIGKIIAPEDFDKVAGDDYIFHEDDEHIYFVIQSKTDEYVFTNYGLLHVDGDSAISNKRTIHRFEYCHYPISHVTLETAGTVDLDVELKWHMNDYEFSVDVDKKQIEELKDLYKALYEIGRIQLSLNYQYQDDLKALDNANEVFNKSRFNVENPASMLQEMTRFNQEYLTTARHALHRRDFGNVFEKYINN</sequence>
<evidence type="ECO:0000313" key="3">
    <source>
        <dbReference type="EMBL" id="EKU27952.1"/>
    </source>
</evidence>
<dbReference type="InterPro" id="IPR037063">
    <property type="entry name" value="PHb_sf"/>
</dbReference>
<comment type="caution">
    <text evidence="3">The sequence shown here is derived from an EMBL/GenBank/DDBJ whole genome shotgun (WGS) entry which is preliminary data.</text>
</comment>
<dbReference type="Pfam" id="PF08000">
    <property type="entry name" value="bPH_1"/>
    <property type="match status" value="1"/>
</dbReference>
<dbReference type="EMBL" id="AMYT01000003">
    <property type="protein sequence ID" value="EKU27952.1"/>
    <property type="molecule type" value="Genomic_DNA"/>
</dbReference>
<evidence type="ECO:0008006" key="5">
    <source>
        <dbReference type="Google" id="ProtNLM"/>
    </source>
</evidence>
<dbReference type="Gene3D" id="1.10.287.210">
    <property type="match status" value="1"/>
</dbReference>
<proteinExistence type="predicted"/>
<dbReference type="STRING" id="1234409.C683_0084"/>
<gene>
    <name evidence="3" type="ORF">C683_0084</name>
</gene>
<dbReference type="RefSeq" id="WP_009488105.1">
    <property type="nucleotide sequence ID" value="NZ_AMYT01000003.1"/>
</dbReference>
<dbReference type="Pfam" id="PF11724">
    <property type="entry name" value="YvbH_ext"/>
    <property type="match status" value="1"/>
</dbReference>
<evidence type="ECO:0000259" key="1">
    <source>
        <dbReference type="Pfam" id="PF08000"/>
    </source>
</evidence>
<dbReference type="InterPro" id="IPR012544">
    <property type="entry name" value="PHb"/>
</dbReference>
<protein>
    <recommendedName>
        <fullName evidence="5">Bacterial Pleckstrin homology domain-containing protein</fullName>
    </recommendedName>
</protein>
<dbReference type="PATRIC" id="fig|1234409.3.peg.64"/>
<organism evidence="3 4">
    <name type="scientific">Catellicoccus marimammalium M35/04/3</name>
    <dbReference type="NCBI Taxonomy" id="1234409"/>
    <lineage>
        <taxon>Bacteria</taxon>
        <taxon>Bacillati</taxon>
        <taxon>Bacillota</taxon>
        <taxon>Bacilli</taxon>
        <taxon>Lactobacillales</taxon>
        <taxon>Enterococcaceae</taxon>
        <taxon>Catellicoccus</taxon>
    </lineage>
</organism>
<evidence type="ECO:0000313" key="4">
    <source>
        <dbReference type="Proteomes" id="UP000016057"/>
    </source>
</evidence>
<keyword evidence="4" id="KW-1185">Reference proteome</keyword>
<dbReference type="InterPro" id="IPR021722">
    <property type="entry name" value="YvbH_oligomer_dom"/>
</dbReference>
<dbReference type="PANTHER" id="PTHR35796:SF2">
    <property type="entry name" value="YVBH-LIKE OLIGOMERISATION REGION"/>
    <property type="match status" value="1"/>
</dbReference>
<reference evidence="3 4" key="1">
    <citation type="journal article" date="2013" name="Genome Announc.">
        <title>Draft Genome Sequence of Catellicoccus marimammalium, a Novel Species Commonly Found in Gull Feces.</title>
        <authorList>
            <person name="Weigand M.R."/>
            <person name="Ryu H."/>
            <person name="Bozcek L."/>
            <person name="Konstantinidis K.T."/>
            <person name="Santo Domingo J.W."/>
        </authorList>
    </citation>
    <scope>NUCLEOTIDE SEQUENCE [LARGE SCALE GENOMIC DNA]</scope>
    <source>
        <strain evidence="3 4">M35/04/3</strain>
    </source>
</reference>
<accession>K8ZD17</accession>
<dbReference type="Proteomes" id="UP000016057">
    <property type="component" value="Unassembled WGS sequence"/>
</dbReference>
<feature type="domain" description="Bacterial Pleckstrin homology" evidence="1">
    <location>
        <begin position="13"/>
        <end position="134"/>
    </location>
</feature>
<dbReference type="SUPFAM" id="SSF50729">
    <property type="entry name" value="PH domain-like"/>
    <property type="match status" value="1"/>
</dbReference>
<evidence type="ECO:0000259" key="2">
    <source>
        <dbReference type="Pfam" id="PF11724"/>
    </source>
</evidence>
<dbReference type="Gene3D" id="2.30.29.50">
    <property type="entry name" value="Bacterial Pleckstrin homology domain"/>
    <property type="match status" value="1"/>
</dbReference>
<dbReference type="eggNOG" id="ENOG502Z8UG">
    <property type="taxonomic scope" value="Bacteria"/>
</dbReference>
<name>K8ZD17_9ENTE</name>
<dbReference type="AlphaFoldDB" id="K8ZD17"/>
<dbReference type="PANTHER" id="PTHR35796">
    <property type="entry name" value="HYPOTHETICAL CYTOSOLIC PROTEIN"/>
    <property type="match status" value="1"/>
</dbReference>
<feature type="domain" description="YvbH-like oligomerisation" evidence="2">
    <location>
        <begin position="151"/>
        <end position="207"/>
    </location>
</feature>